<evidence type="ECO:0000256" key="4">
    <source>
        <dbReference type="ARBA" id="ARBA00022475"/>
    </source>
</evidence>
<keyword evidence="6" id="KW-0067">ATP-binding</keyword>
<feature type="domain" description="ABC transporter" evidence="9">
    <location>
        <begin position="2"/>
        <end position="244"/>
    </location>
</feature>
<dbReference type="EMBL" id="JBHTOI010000005">
    <property type="protein sequence ID" value="MFD1417557.1"/>
    <property type="molecule type" value="Genomic_DNA"/>
</dbReference>
<dbReference type="InterPro" id="IPR003593">
    <property type="entry name" value="AAA+_ATPase"/>
</dbReference>
<dbReference type="InterPro" id="IPR030947">
    <property type="entry name" value="EcfA_1"/>
</dbReference>
<keyword evidence="7" id="KW-1278">Translocase</keyword>
<reference evidence="11" key="1">
    <citation type="journal article" date="2019" name="Int. J. Syst. Evol. Microbiol.">
        <title>The Global Catalogue of Microorganisms (GCM) 10K type strain sequencing project: providing services to taxonomists for standard genome sequencing and annotation.</title>
        <authorList>
            <consortium name="The Broad Institute Genomics Platform"/>
            <consortium name="The Broad Institute Genome Sequencing Center for Infectious Disease"/>
            <person name="Wu L."/>
            <person name="Ma J."/>
        </authorList>
    </citation>
    <scope>NUCLEOTIDE SEQUENCE [LARGE SCALE GENOMIC DNA]</scope>
    <source>
        <strain evidence="11">CCM 8936</strain>
    </source>
</reference>
<accession>A0ABW4BSP0</accession>
<protein>
    <submittedName>
        <fullName evidence="10">Energy-coupling factor transporter ATPase</fullName>
    </submittedName>
</protein>
<dbReference type="InterPro" id="IPR003439">
    <property type="entry name" value="ABC_transporter-like_ATP-bd"/>
</dbReference>
<dbReference type="SUPFAM" id="SSF52540">
    <property type="entry name" value="P-loop containing nucleoside triphosphate hydrolases"/>
    <property type="match status" value="1"/>
</dbReference>
<dbReference type="Pfam" id="PF00005">
    <property type="entry name" value="ABC_tran"/>
    <property type="match status" value="1"/>
</dbReference>
<evidence type="ECO:0000256" key="7">
    <source>
        <dbReference type="ARBA" id="ARBA00022967"/>
    </source>
</evidence>
<evidence type="ECO:0000256" key="2">
    <source>
        <dbReference type="ARBA" id="ARBA00005417"/>
    </source>
</evidence>
<evidence type="ECO:0000256" key="1">
    <source>
        <dbReference type="ARBA" id="ARBA00004202"/>
    </source>
</evidence>
<comment type="subcellular location">
    <subcellularLocation>
        <location evidence="1">Cell membrane</location>
        <topology evidence="1">Peripheral membrane protein</topology>
    </subcellularLocation>
</comment>
<keyword evidence="8" id="KW-0472">Membrane</keyword>
<keyword evidence="4" id="KW-1003">Cell membrane</keyword>
<dbReference type="Gene3D" id="3.40.50.300">
    <property type="entry name" value="P-loop containing nucleotide triphosphate hydrolases"/>
    <property type="match status" value="1"/>
</dbReference>
<dbReference type="Proteomes" id="UP001597251">
    <property type="component" value="Unassembled WGS sequence"/>
</dbReference>
<name>A0ABW4BSP0_9LACO</name>
<sequence length="283" mass="31281">MIRIENLIHRYTIWNDQKEQSKKIAIDGISLNIKQGEFLAILGSNGSGKSTLAKHLNALLLPSEGTIEVDDLDTSKEENLTEIRNKVGMVFQNPDNQIIGTNVEEDVAFGLENKNMPSDYIQKRVVECIDTVGMSDFSKTSPTRLSGGQKQRVAIAGALADDSQIMVLDEPTSMLDPKSRSEIIDVLHRLNAENGMTIILITHNTDEVVAADRIVLMNGGKIVGKGSPTEVFADLELLRKIHVEIPQIIELGERLRNAGFPLSDPVLNEQQMAEELTGIWKVK</sequence>
<evidence type="ECO:0000256" key="3">
    <source>
        <dbReference type="ARBA" id="ARBA00022448"/>
    </source>
</evidence>
<dbReference type="InterPro" id="IPR017871">
    <property type="entry name" value="ABC_transporter-like_CS"/>
</dbReference>
<dbReference type="PANTHER" id="PTHR43553:SF24">
    <property type="entry name" value="ENERGY-COUPLING FACTOR TRANSPORTER ATP-BINDING PROTEIN ECFA1"/>
    <property type="match status" value="1"/>
</dbReference>
<dbReference type="SMART" id="SM00382">
    <property type="entry name" value="AAA"/>
    <property type="match status" value="1"/>
</dbReference>
<evidence type="ECO:0000313" key="10">
    <source>
        <dbReference type="EMBL" id="MFD1417557.1"/>
    </source>
</evidence>
<dbReference type="InterPro" id="IPR050095">
    <property type="entry name" value="ECF_ABC_transporter_ATP-bd"/>
</dbReference>
<dbReference type="RefSeq" id="WP_125674714.1">
    <property type="nucleotide sequence ID" value="NZ_JBHTOI010000005.1"/>
</dbReference>
<dbReference type="NCBIfam" id="TIGR04520">
    <property type="entry name" value="ECF_ATPase_1"/>
    <property type="match status" value="1"/>
</dbReference>
<proteinExistence type="inferred from homology"/>
<evidence type="ECO:0000259" key="9">
    <source>
        <dbReference type="PROSITE" id="PS50893"/>
    </source>
</evidence>
<comment type="caution">
    <text evidence="10">The sequence shown here is derived from an EMBL/GenBank/DDBJ whole genome shotgun (WGS) entry which is preliminary data.</text>
</comment>
<evidence type="ECO:0000256" key="6">
    <source>
        <dbReference type="ARBA" id="ARBA00022840"/>
    </source>
</evidence>
<dbReference type="PROSITE" id="PS50893">
    <property type="entry name" value="ABC_TRANSPORTER_2"/>
    <property type="match status" value="1"/>
</dbReference>
<evidence type="ECO:0000256" key="8">
    <source>
        <dbReference type="ARBA" id="ARBA00023136"/>
    </source>
</evidence>
<keyword evidence="3" id="KW-0813">Transport</keyword>
<organism evidence="10 11">
    <name type="scientific">Companilactobacillus keshanensis</name>
    <dbReference type="NCBI Taxonomy" id="2486003"/>
    <lineage>
        <taxon>Bacteria</taxon>
        <taxon>Bacillati</taxon>
        <taxon>Bacillota</taxon>
        <taxon>Bacilli</taxon>
        <taxon>Lactobacillales</taxon>
        <taxon>Lactobacillaceae</taxon>
        <taxon>Companilactobacillus</taxon>
    </lineage>
</organism>
<evidence type="ECO:0000313" key="11">
    <source>
        <dbReference type="Proteomes" id="UP001597251"/>
    </source>
</evidence>
<keyword evidence="5" id="KW-0547">Nucleotide-binding</keyword>
<dbReference type="InterPro" id="IPR027417">
    <property type="entry name" value="P-loop_NTPase"/>
</dbReference>
<dbReference type="PROSITE" id="PS00211">
    <property type="entry name" value="ABC_TRANSPORTER_1"/>
    <property type="match status" value="1"/>
</dbReference>
<gene>
    <name evidence="10" type="ORF">ACFQ42_02125</name>
</gene>
<dbReference type="InterPro" id="IPR015856">
    <property type="entry name" value="ABC_transpr_CbiO/EcfA_su"/>
</dbReference>
<dbReference type="PANTHER" id="PTHR43553">
    <property type="entry name" value="HEAVY METAL TRANSPORTER"/>
    <property type="match status" value="1"/>
</dbReference>
<keyword evidence="11" id="KW-1185">Reference proteome</keyword>
<dbReference type="CDD" id="cd03225">
    <property type="entry name" value="ABC_cobalt_CbiO_domain1"/>
    <property type="match status" value="1"/>
</dbReference>
<evidence type="ECO:0000256" key="5">
    <source>
        <dbReference type="ARBA" id="ARBA00022741"/>
    </source>
</evidence>
<comment type="similarity">
    <text evidence="2">Belongs to the ABC transporter superfamily.</text>
</comment>